<dbReference type="Proteomes" id="UP000199558">
    <property type="component" value="Unassembled WGS sequence"/>
</dbReference>
<dbReference type="SUPFAM" id="SSF46955">
    <property type="entry name" value="Putative DNA-binding domain"/>
    <property type="match status" value="1"/>
</dbReference>
<dbReference type="STRING" id="946078.GA0070622_4356"/>
<feature type="domain" description="Helix-turn-helix" evidence="1">
    <location>
        <begin position="12"/>
        <end position="65"/>
    </location>
</feature>
<dbReference type="RefSeq" id="WP_091577826.1">
    <property type="nucleotide sequence ID" value="NZ_FLRH01000004.1"/>
</dbReference>
<dbReference type="InterPro" id="IPR041657">
    <property type="entry name" value="HTH_17"/>
</dbReference>
<dbReference type="Gene3D" id="1.10.10.10">
    <property type="entry name" value="Winged helix-like DNA-binding domain superfamily/Winged helix DNA-binding domain"/>
    <property type="match status" value="1"/>
</dbReference>
<protein>
    <submittedName>
        <fullName evidence="2">Helix-turn-helix domain-containing protein</fullName>
    </submittedName>
</protein>
<keyword evidence="3" id="KW-1185">Reference proteome</keyword>
<dbReference type="EMBL" id="FLRH01000004">
    <property type="protein sequence ID" value="SBT67299.1"/>
    <property type="molecule type" value="Genomic_DNA"/>
</dbReference>
<organism evidence="2 3">
    <name type="scientific">Micromonospora sediminicola</name>
    <dbReference type="NCBI Taxonomy" id="946078"/>
    <lineage>
        <taxon>Bacteria</taxon>
        <taxon>Bacillati</taxon>
        <taxon>Actinomycetota</taxon>
        <taxon>Actinomycetes</taxon>
        <taxon>Micromonosporales</taxon>
        <taxon>Micromonosporaceae</taxon>
        <taxon>Micromonospora</taxon>
    </lineage>
</organism>
<gene>
    <name evidence="2" type="ORF">GA0070622_4356</name>
</gene>
<accession>A0A1A9BEA8</accession>
<reference evidence="3" key="1">
    <citation type="submission" date="2016-06" db="EMBL/GenBank/DDBJ databases">
        <authorList>
            <person name="Varghese N."/>
            <person name="Submissions Spin"/>
        </authorList>
    </citation>
    <scope>NUCLEOTIDE SEQUENCE [LARGE SCALE GENOMIC DNA]</scope>
    <source>
        <strain evidence="3">DSM 45794</strain>
    </source>
</reference>
<dbReference type="AlphaFoldDB" id="A0A1A9BEA8"/>
<proteinExistence type="predicted"/>
<name>A0A1A9BEA8_9ACTN</name>
<dbReference type="Pfam" id="PF12728">
    <property type="entry name" value="HTH_17"/>
    <property type="match status" value="1"/>
</dbReference>
<dbReference type="OrthoDB" id="3297680at2"/>
<evidence type="ECO:0000313" key="2">
    <source>
        <dbReference type="EMBL" id="SBT67299.1"/>
    </source>
</evidence>
<evidence type="ECO:0000313" key="3">
    <source>
        <dbReference type="Proteomes" id="UP000199558"/>
    </source>
</evidence>
<dbReference type="InterPro" id="IPR036388">
    <property type="entry name" value="WH-like_DNA-bd_sf"/>
</dbReference>
<dbReference type="InterPro" id="IPR009061">
    <property type="entry name" value="DNA-bd_dom_put_sf"/>
</dbReference>
<evidence type="ECO:0000259" key="1">
    <source>
        <dbReference type="Pfam" id="PF12728"/>
    </source>
</evidence>
<sequence>MSIDVPAAPGALLTTEELARLVKVDPSTVRRWRTANPVQGPAFIRLSTRVVKYDPEDVRAWLGRHRTDPEESAR</sequence>